<protein>
    <submittedName>
        <fullName evidence="1">Uncharacterized protein</fullName>
    </submittedName>
</protein>
<dbReference type="Proteomes" id="UP001375539">
    <property type="component" value="Unassembled WGS sequence"/>
</dbReference>
<dbReference type="EMBL" id="JBBKAI010000002">
    <property type="protein sequence ID" value="MEJ8660693.1"/>
    <property type="molecule type" value="Genomic_DNA"/>
</dbReference>
<comment type="caution">
    <text evidence="1">The sequence shown here is derived from an EMBL/GenBank/DDBJ whole genome shotgun (WGS) entry which is preliminary data.</text>
</comment>
<reference evidence="1" key="1">
    <citation type="submission" date="2024-03" db="EMBL/GenBank/DDBJ databases">
        <title>Novel Streptomyces species of biotechnological and ecological value are a feature of Machair soil.</title>
        <authorList>
            <person name="Prole J.R."/>
            <person name="Goodfellow M."/>
            <person name="Allenby N."/>
            <person name="Ward A.C."/>
        </authorList>
    </citation>
    <scope>NUCLEOTIDE SEQUENCE</scope>
    <source>
        <strain evidence="1">MS1.AVA.4</strain>
    </source>
</reference>
<sequence length="163" mass="17903">MAMILELLPDVGVATLRLGMSADEAVGAARELGFAPSDPDYSDAPGQVLCEHGESRMEFSLGFTKGALTDIHVYRFRIEEADVTVVLDGLDVFRTLSEELLERLEERGHTVVQNGDGVDTLPDLKVILSNESSFEYPTDEEGDPIYFDYALVTSVDFRGPRGD</sequence>
<gene>
    <name evidence="1" type="ORF">WKI58_29955</name>
</gene>
<organism evidence="1 2">
    <name type="scientific">Streptomyces pratisoli</name>
    <dbReference type="NCBI Taxonomy" id="3139917"/>
    <lineage>
        <taxon>Bacteria</taxon>
        <taxon>Bacillati</taxon>
        <taxon>Actinomycetota</taxon>
        <taxon>Actinomycetes</taxon>
        <taxon>Kitasatosporales</taxon>
        <taxon>Streptomycetaceae</taxon>
        <taxon>Streptomyces</taxon>
    </lineage>
</organism>
<evidence type="ECO:0000313" key="1">
    <source>
        <dbReference type="EMBL" id="MEJ8660693.1"/>
    </source>
</evidence>
<keyword evidence="2" id="KW-1185">Reference proteome</keyword>
<proteinExistence type="predicted"/>
<accession>A0ACC6QR58</accession>
<name>A0ACC6QR58_9ACTN</name>
<evidence type="ECO:0000313" key="2">
    <source>
        <dbReference type="Proteomes" id="UP001375539"/>
    </source>
</evidence>